<evidence type="ECO:0000259" key="2">
    <source>
        <dbReference type="Pfam" id="PF03816"/>
    </source>
</evidence>
<proteinExistence type="inferred from homology"/>
<dbReference type="RefSeq" id="WP_020542907.1">
    <property type="nucleotide sequence ID" value="NZ_CP068985.1"/>
</dbReference>
<feature type="domain" description="LytR/CpsA/Psr regulator C-terminal" evidence="3">
    <location>
        <begin position="330"/>
        <end position="435"/>
    </location>
</feature>
<dbReference type="Gene3D" id="3.40.630.190">
    <property type="entry name" value="LCP protein"/>
    <property type="match status" value="1"/>
</dbReference>
<dbReference type="EMBL" id="CP068985">
    <property type="protein sequence ID" value="QYC43589.1"/>
    <property type="molecule type" value="Genomic_DNA"/>
</dbReference>
<evidence type="ECO:0000313" key="5">
    <source>
        <dbReference type="Proteomes" id="UP000824681"/>
    </source>
</evidence>
<dbReference type="PANTHER" id="PTHR33392:SF6">
    <property type="entry name" value="POLYISOPRENYL-TEICHOIC ACID--PEPTIDOGLYCAN TEICHOIC ACID TRANSFERASE TAGU"/>
    <property type="match status" value="1"/>
</dbReference>
<dbReference type="Gene3D" id="3.30.70.2390">
    <property type="match status" value="1"/>
</dbReference>
<sequence>MSVGLTGVLVAGTLGGYAYYRSILSSIDQEDIVVDATRPPETGALNVLLVGSDSREGDNKKYGAKSQGLGERTDTIMLLHISPNRDKATMISFPRDSMVMVPQCTGHNGTVIAPGVRQINAAFNDGGINCTIKTLESLTNIKINHFVKVDFTGFKGIIDALGGIEICLPKPVNDPKAKLVLGAGKHVVSGEQALGYVRTRYALGDGSDLSRIQRQQVFLTKVLAKVTDGGLLTNPVKLNGFLQSAAAAVTVDSGLSPDRMLEIADSVKGLSAKELKGITVPVEAYPQDKNRVQFSEPAARNFFEAVRNDVEVTATPTPGKPAARKIEHGQVRVQVLNGTGEQGKALQVAEELAAQGFAVIQVGNAPATPTTAVRYAKKDAQDGPAYADAVAARLSKDKRTPVAGKIAPVNTDVYQSKVPAPKGGPVVQLVIGADWPGVRVLSAIPDSLKDKVVDVNTNPCK</sequence>
<dbReference type="InterPro" id="IPR050922">
    <property type="entry name" value="LytR/CpsA/Psr_CW_biosynth"/>
</dbReference>
<dbReference type="PANTHER" id="PTHR33392">
    <property type="entry name" value="POLYISOPRENYL-TEICHOIC ACID--PEPTIDOGLYCAN TEICHOIC ACID TRANSFERASE TAGU"/>
    <property type="match status" value="1"/>
</dbReference>
<dbReference type="Pfam" id="PF13399">
    <property type="entry name" value="LytR_C"/>
    <property type="match status" value="1"/>
</dbReference>
<dbReference type="InterPro" id="IPR027381">
    <property type="entry name" value="LytR/CpsA/Psr_C"/>
</dbReference>
<feature type="domain" description="Cell envelope-related transcriptional attenuator" evidence="2">
    <location>
        <begin position="72"/>
        <end position="226"/>
    </location>
</feature>
<dbReference type="Proteomes" id="UP000824681">
    <property type="component" value="Chromosome"/>
</dbReference>
<gene>
    <name evidence="4" type="primary">ywtF2</name>
    <name evidence="4" type="ORF">Nocox_30025</name>
</gene>
<accession>A0ABX8UA12</accession>
<organism evidence="4 5">
    <name type="scientific">Nonomuraea coxensis DSM 45129</name>
    <dbReference type="NCBI Taxonomy" id="1122611"/>
    <lineage>
        <taxon>Bacteria</taxon>
        <taxon>Bacillati</taxon>
        <taxon>Actinomycetota</taxon>
        <taxon>Actinomycetes</taxon>
        <taxon>Streptosporangiales</taxon>
        <taxon>Streptosporangiaceae</taxon>
        <taxon>Nonomuraea</taxon>
    </lineage>
</organism>
<reference evidence="4 5" key="1">
    <citation type="journal article" date="2021" name="ACS Chem. Biol.">
        <title>Genomic-Led Discovery of a Novel Glycopeptide Antibiotic by Nonomuraea coxensis DSM 45129.</title>
        <authorList>
            <person name="Yushchuk O."/>
            <person name="Vior N.M."/>
            <person name="Andreo-Vidal A."/>
            <person name="Berini F."/>
            <person name="Ruckert C."/>
            <person name="Busche T."/>
            <person name="Binda E."/>
            <person name="Kalinowski J."/>
            <person name="Truman A.W."/>
            <person name="Marinelli F."/>
        </authorList>
    </citation>
    <scope>NUCLEOTIDE SEQUENCE [LARGE SCALE GENOMIC DNA]</scope>
    <source>
        <strain evidence="4 5">DSM 45129</strain>
    </source>
</reference>
<dbReference type="Pfam" id="PF03816">
    <property type="entry name" value="LytR_cpsA_psr"/>
    <property type="match status" value="1"/>
</dbReference>
<evidence type="ECO:0000259" key="3">
    <source>
        <dbReference type="Pfam" id="PF13399"/>
    </source>
</evidence>
<evidence type="ECO:0000256" key="1">
    <source>
        <dbReference type="ARBA" id="ARBA00006068"/>
    </source>
</evidence>
<protein>
    <submittedName>
        <fullName evidence="4">Transcriptional regulator YwtF</fullName>
    </submittedName>
</protein>
<comment type="similarity">
    <text evidence="1">Belongs to the LytR/CpsA/Psr (LCP) family.</text>
</comment>
<evidence type="ECO:0000313" key="4">
    <source>
        <dbReference type="EMBL" id="QYC43589.1"/>
    </source>
</evidence>
<keyword evidence="5" id="KW-1185">Reference proteome</keyword>
<dbReference type="InterPro" id="IPR004474">
    <property type="entry name" value="LytR_CpsA_psr"/>
</dbReference>
<dbReference type="NCBIfam" id="TIGR00350">
    <property type="entry name" value="lytR_cpsA_psr"/>
    <property type="match status" value="1"/>
</dbReference>
<name>A0ABX8UA12_9ACTN</name>